<dbReference type="Proteomes" id="UP001172386">
    <property type="component" value="Unassembled WGS sequence"/>
</dbReference>
<gene>
    <name evidence="1" type="ORF">H2198_006556</name>
</gene>
<evidence type="ECO:0000313" key="1">
    <source>
        <dbReference type="EMBL" id="KAJ9654394.1"/>
    </source>
</evidence>
<dbReference type="EMBL" id="JAPDRQ010000122">
    <property type="protein sequence ID" value="KAJ9654394.1"/>
    <property type="molecule type" value="Genomic_DNA"/>
</dbReference>
<name>A0ACC3A2K2_9EURO</name>
<keyword evidence="2" id="KW-1185">Reference proteome</keyword>
<sequence length="321" mass="33914">MKATIATGDKKVSFDASRAKPTIQPGEVLVKVRASPINPSDLLNINGGFPTTKFPVIPGRDYAGEVVEPTSSAWHGKHVYGTSGPDLSITRDGTHAEYVVIPEDALAEAPTNMELSQASMVGTPWTTAWLTLQRAGAKAGDTVLVTGAGGGVGSAVVQLAKSKLWRCRVLTAGRGSKYDVDVTAHPDLSTAKELTDGKGPDVVVDTTGDLNLAAAGLKVLSKHGRLSIITTGASRGSTETTVTVDFKDLYRLEHSIVGCNSFEHSMQEMASFLTKLKEGFESGELPAPDVSRFENIGIEGVADAYRDMGSGSKKHYLVVLD</sequence>
<accession>A0ACC3A2K2</accession>
<comment type="caution">
    <text evidence="1">The sequence shown here is derived from an EMBL/GenBank/DDBJ whole genome shotgun (WGS) entry which is preliminary data.</text>
</comment>
<evidence type="ECO:0000313" key="2">
    <source>
        <dbReference type="Proteomes" id="UP001172386"/>
    </source>
</evidence>
<proteinExistence type="predicted"/>
<reference evidence="1" key="1">
    <citation type="submission" date="2022-10" db="EMBL/GenBank/DDBJ databases">
        <title>Culturing micro-colonial fungi from biological soil crusts in the Mojave desert and describing Neophaeococcomyces mojavensis, and introducing the new genera and species Taxawa tesnikishii.</title>
        <authorList>
            <person name="Kurbessoian T."/>
            <person name="Stajich J.E."/>
        </authorList>
    </citation>
    <scope>NUCLEOTIDE SEQUENCE</scope>
    <source>
        <strain evidence="1">JES_112</strain>
    </source>
</reference>
<organism evidence="1 2">
    <name type="scientific">Neophaeococcomyces mojaviensis</name>
    <dbReference type="NCBI Taxonomy" id="3383035"/>
    <lineage>
        <taxon>Eukaryota</taxon>
        <taxon>Fungi</taxon>
        <taxon>Dikarya</taxon>
        <taxon>Ascomycota</taxon>
        <taxon>Pezizomycotina</taxon>
        <taxon>Eurotiomycetes</taxon>
        <taxon>Chaetothyriomycetidae</taxon>
        <taxon>Chaetothyriales</taxon>
        <taxon>Chaetothyriales incertae sedis</taxon>
        <taxon>Neophaeococcomyces</taxon>
    </lineage>
</organism>
<protein>
    <submittedName>
        <fullName evidence="1">Uncharacterized protein</fullName>
    </submittedName>
</protein>